<keyword evidence="4" id="KW-1185">Reference proteome</keyword>
<reference evidence="3" key="1">
    <citation type="submission" date="2023-12" db="EMBL/GenBank/DDBJ databases">
        <title>Genome assembly of Anisodus tanguticus.</title>
        <authorList>
            <person name="Wang Y.-J."/>
        </authorList>
    </citation>
    <scope>NUCLEOTIDE SEQUENCE</scope>
    <source>
        <strain evidence="3">KB-2021</strain>
        <tissue evidence="3">Leaf</tissue>
    </source>
</reference>
<evidence type="ECO:0000313" key="3">
    <source>
        <dbReference type="EMBL" id="KAK4348587.1"/>
    </source>
</evidence>
<dbReference type="AlphaFoldDB" id="A0AAE1RDF5"/>
<dbReference type="InterPro" id="IPR003305">
    <property type="entry name" value="CenC_carb-bd"/>
</dbReference>
<dbReference type="Gene3D" id="2.60.120.260">
    <property type="entry name" value="Galactose-binding domain-like"/>
    <property type="match status" value="1"/>
</dbReference>
<organism evidence="3 4">
    <name type="scientific">Anisodus tanguticus</name>
    <dbReference type="NCBI Taxonomy" id="243964"/>
    <lineage>
        <taxon>Eukaryota</taxon>
        <taxon>Viridiplantae</taxon>
        <taxon>Streptophyta</taxon>
        <taxon>Embryophyta</taxon>
        <taxon>Tracheophyta</taxon>
        <taxon>Spermatophyta</taxon>
        <taxon>Magnoliopsida</taxon>
        <taxon>eudicotyledons</taxon>
        <taxon>Gunneridae</taxon>
        <taxon>Pentapetalae</taxon>
        <taxon>asterids</taxon>
        <taxon>lamiids</taxon>
        <taxon>Solanales</taxon>
        <taxon>Solanaceae</taxon>
        <taxon>Solanoideae</taxon>
        <taxon>Hyoscyameae</taxon>
        <taxon>Anisodus</taxon>
    </lineage>
</organism>
<evidence type="ECO:0000259" key="2">
    <source>
        <dbReference type="Pfam" id="PF02018"/>
    </source>
</evidence>
<evidence type="ECO:0000313" key="4">
    <source>
        <dbReference type="Proteomes" id="UP001291623"/>
    </source>
</evidence>
<dbReference type="GO" id="GO:0016798">
    <property type="term" value="F:hydrolase activity, acting on glycosyl bonds"/>
    <property type="evidence" value="ECO:0007669"/>
    <property type="project" value="InterPro"/>
</dbReference>
<dbReference type="InterPro" id="IPR008979">
    <property type="entry name" value="Galactose-bd-like_sf"/>
</dbReference>
<proteinExistence type="predicted"/>
<dbReference type="SUPFAM" id="SSF49785">
    <property type="entry name" value="Galactose-binding domain-like"/>
    <property type="match status" value="1"/>
</dbReference>
<feature type="domain" description="CBM-cenC" evidence="2">
    <location>
        <begin position="103"/>
        <end position="176"/>
    </location>
</feature>
<evidence type="ECO:0000256" key="1">
    <source>
        <dbReference type="ARBA" id="ARBA00022801"/>
    </source>
</evidence>
<keyword evidence="1" id="KW-0378">Hydrolase</keyword>
<comment type="caution">
    <text evidence="3">The sequence shown here is derived from an EMBL/GenBank/DDBJ whole genome shotgun (WGS) entry which is preliminary data.</text>
</comment>
<accession>A0AAE1RDF5</accession>
<dbReference type="Proteomes" id="UP001291623">
    <property type="component" value="Unassembled WGS sequence"/>
</dbReference>
<protein>
    <recommendedName>
        <fullName evidence="2">CBM-cenC domain-containing protein</fullName>
    </recommendedName>
</protein>
<name>A0AAE1RDF5_9SOLA</name>
<dbReference type="Pfam" id="PF02018">
    <property type="entry name" value="CBM_4_9"/>
    <property type="match status" value="1"/>
</dbReference>
<gene>
    <name evidence="3" type="ORF">RND71_031342</name>
</gene>
<sequence length="203" mass="22355">MCKISLINCLMGTRIQLSYQDSILNKLAAVLNIGYLKYWLLILQVHIIEGGASLRDTDWSNSESKEIIEKASMIIATNNSDSQVRTESSKENEKEVGSYAATNIILNHDFSDGLHLWHPNSCDGFVVPAGSAEEGCCYAVVTNRKGWWLGLEQDITSRVSTGSTYTVSACVGASGAFQGSIEFIATLKLVFQNSEYIFQRIAK</sequence>
<dbReference type="EMBL" id="JAVYJV010000017">
    <property type="protein sequence ID" value="KAK4348587.1"/>
    <property type="molecule type" value="Genomic_DNA"/>
</dbReference>